<feature type="non-terminal residue" evidence="2">
    <location>
        <position position="1"/>
    </location>
</feature>
<reference evidence="2" key="1">
    <citation type="submission" date="2020-02" db="EMBL/GenBank/DDBJ databases">
        <authorList>
            <person name="Meier V. D."/>
        </authorList>
    </citation>
    <scope>NUCLEOTIDE SEQUENCE</scope>
    <source>
        <strain evidence="2">AVDCRST_MAG62</strain>
    </source>
</reference>
<feature type="compositionally biased region" description="Basic and acidic residues" evidence="1">
    <location>
        <begin position="37"/>
        <end position="53"/>
    </location>
</feature>
<feature type="region of interest" description="Disordered" evidence="1">
    <location>
        <begin position="74"/>
        <end position="115"/>
    </location>
</feature>
<proteinExistence type="predicted"/>
<dbReference type="AlphaFoldDB" id="A0A6J4TSM7"/>
<gene>
    <name evidence="2" type="ORF">AVDCRST_MAG62-1868</name>
</gene>
<dbReference type="EMBL" id="CADCWB010000233">
    <property type="protein sequence ID" value="CAA9530924.1"/>
    <property type="molecule type" value="Genomic_DNA"/>
</dbReference>
<evidence type="ECO:0000256" key="1">
    <source>
        <dbReference type="SAM" id="MobiDB-lite"/>
    </source>
</evidence>
<organism evidence="2">
    <name type="scientific">uncultured Sphingomonas sp</name>
    <dbReference type="NCBI Taxonomy" id="158754"/>
    <lineage>
        <taxon>Bacteria</taxon>
        <taxon>Pseudomonadati</taxon>
        <taxon>Pseudomonadota</taxon>
        <taxon>Alphaproteobacteria</taxon>
        <taxon>Sphingomonadales</taxon>
        <taxon>Sphingomonadaceae</taxon>
        <taxon>Sphingomonas</taxon>
        <taxon>environmental samples</taxon>
    </lineage>
</organism>
<name>A0A6J4TSM7_9SPHN</name>
<feature type="compositionally biased region" description="Basic and acidic residues" evidence="1">
    <location>
        <begin position="104"/>
        <end position="115"/>
    </location>
</feature>
<feature type="non-terminal residue" evidence="2">
    <location>
        <position position="115"/>
    </location>
</feature>
<evidence type="ECO:0000313" key="2">
    <source>
        <dbReference type="EMBL" id="CAA9530924.1"/>
    </source>
</evidence>
<sequence>ADLSRPEARVSPATTRHGGCRASRQPASGATGCGLDGRQDDRASRSSDRDYRDMGGTAGCDPALLSSAFHPCGTGGRTGPCSRGGSAGEPGRGRRAVGLAPRRSRPDRTAFYRTL</sequence>
<feature type="region of interest" description="Disordered" evidence="1">
    <location>
        <begin position="1"/>
        <end position="59"/>
    </location>
</feature>
<accession>A0A6J4TSM7</accession>
<protein>
    <submittedName>
        <fullName evidence="2">Uncharacterized protein</fullName>
    </submittedName>
</protein>